<evidence type="ECO:0000313" key="4">
    <source>
        <dbReference type="Proteomes" id="UP000614350"/>
    </source>
</evidence>
<dbReference type="Proteomes" id="UP000614350">
    <property type="component" value="Unassembled WGS sequence"/>
</dbReference>
<dbReference type="PANTHER" id="PTHR21549">
    <property type="entry name" value="MUTATED IN BLADDER CANCER 1"/>
    <property type="match status" value="1"/>
</dbReference>
<comment type="caution">
    <text evidence="3">The sequence shown here is derived from an EMBL/GenBank/DDBJ whole genome shotgun (WGS) entry which is preliminary data.</text>
</comment>
<evidence type="ECO:0000313" key="3">
    <source>
        <dbReference type="EMBL" id="KAF7392679.1"/>
    </source>
</evidence>
<evidence type="ECO:0000256" key="1">
    <source>
        <dbReference type="ARBA" id="ARBA00023054"/>
    </source>
</evidence>
<keyword evidence="1" id="KW-0175">Coiled coil</keyword>
<protein>
    <submittedName>
        <fullName evidence="3">Uncharacterized protein</fullName>
    </submittedName>
</protein>
<feature type="compositionally biased region" description="Basic and acidic residues" evidence="2">
    <location>
        <begin position="282"/>
        <end position="292"/>
    </location>
</feature>
<gene>
    <name evidence="3" type="ORF">HZH66_008512</name>
</gene>
<feature type="region of interest" description="Disordered" evidence="2">
    <location>
        <begin position="276"/>
        <end position="314"/>
    </location>
</feature>
<dbReference type="EMBL" id="JACSEA010000009">
    <property type="protein sequence ID" value="KAF7392679.1"/>
    <property type="molecule type" value="Genomic_DNA"/>
</dbReference>
<proteinExistence type="predicted"/>
<reference evidence="3" key="1">
    <citation type="journal article" date="2020" name="G3 (Bethesda)">
        <title>High-Quality Assemblies for Three Invasive Social Wasps from the &lt;i&gt;Vespula&lt;/i&gt; Genus.</title>
        <authorList>
            <person name="Harrop T.W.R."/>
            <person name="Guhlin J."/>
            <person name="McLaughlin G.M."/>
            <person name="Permina E."/>
            <person name="Stockwell P."/>
            <person name="Gilligan J."/>
            <person name="Le Lec M.F."/>
            <person name="Gruber M.A.M."/>
            <person name="Quinn O."/>
            <person name="Lovegrove M."/>
            <person name="Duncan E.J."/>
            <person name="Remnant E.J."/>
            <person name="Van Eeckhoven J."/>
            <person name="Graham B."/>
            <person name="Knapp R.A."/>
            <person name="Langford K.W."/>
            <person name="Kronenberg Z."/>
            <person name="Press M.O."/>
            <person name="Eacker S.M."/>
            <person name="Wilson-Rankin E.E."/>
            <person name="Purcell J."/>
            <person name="Lester P.J."/>
            <person name="Dearden P.K."/>
        </authorList>
    </citation>
    <scope>NUCLEOTIDE SEQUENCE</scope>
    <source>
        <strain evidence="3">Marl-1</strain>
    </source>
</reference>
<dbReference type="InterPro" id="IPR039902">
    <property type="entry name" value="CCDC148/CCDC112"/>
</dbReference>
<accession>A0A834JQH2</accession>
<keyword evidence="4" id="KW-1185">Reference proteome</keyword>
<dbReference type="PANTHER" id="PTHR21549:SF0">
    <property type="entry name" value="COILED-COIL DOMAIN-CONTAINING PROTEIN 112"/>
    <property type="match status" value="1"/>
</dbReference>
<sequence>MSMQNETNENVDEKKRKSILRKAQKTEYFKSFVQLKQQEYILEKGLAKLIDNMKLDADVIKNLSKEEKELSARRENVLSILRKTVSDISDDVKTVKIIISDPEQIQRLDVNEFKSKLIEISKKLNDFKKSCPLRTLSDDGNKLDSDLKEFSSRLHRYNTVNTIIKSSTINLSSLDKDKKKNHEDYEEIEDFHTLIVKTGYTQHWSDEDHLLFLRMRKKYKNVPALVNAIRTKCPDISIEKIINHETWYKLYLDLRERQRLKINEWRKRKELNKMKKLQNVDTTEKEDPKKSEVPSSFSEKNTINDKGERSNAITNENINKKELIKKWKLEKENKRIMEEKQSKLRLESKRVLDEKRARIRMEAIRASLRDYRNKKSMDELLENTKTGNIKNTKEYDPTLIKEFRKQDEEYIRKRRILISRTNKIRQNKFTSLRKYKLNTNSSTLCEPTKAWREKCKIEDIKRKDSQEVRYIKDIPKLYTRWRNEESTDLQNYFGL</sequence>
<dbReference type="AlphaFoldDB" id="A0A834JQH2"/>
<organism evidence="3 4">
    <name type="scientific">Vespula vulgaris</name>
    <name type="common">Yellow jacket</name>
    <name type="synonym">Wasp</name>
    <dbReference type="NCBI Taxonomy" id="7454"/>
    <lineage>
        <taxon>Eukaryota</taxon>
        <taxon>Metazoa</taxon>
        <taxon>Ecdysozoa</taxon>
        <taxon>Arthropoda</taxon>
        <taxon>Hexapoda</taxon>
        <taxon>Insecta</taxon>
        <taxon>Pterygota</taxon>
        <taxon>Neoptera</taxon>
        <taxon>Endopterygota</taxon>
        <taxon>Hymenoptera</taxon>
        <taxon>Apocrita</taxon>
        <taxon>Aculeata</taxon>
        <taxon>Vespoidea</taxon>
        <taxon>Vespidae</taxon>
        <taxon>Vespinae</taxon>
        <taxon>Vespula</taxon>
    </lineage>
</organism>
<evidence type="ECO:0000256" key="2">
    <source>
        <dbReference type="SAM" id="MobiDB-lite"/>
    </source>
</evidence>
<name>A0A834JQH2_VESVU</name>